<reference evidence="1" key="1">
    <citation type="journal article" date="2019" name="bioRxiv">
        <title>The Genome of the Zebra Mussel, Dreissena polymorpha: A Resource for Invasive Species Research.</title>
        <authorList>
            <person name="McCartney M.A."/>
            <person name="Auch B."/>
            <person name="Kono T."/>
            <person name="Mallez S."/>
            <person name="Zhang Y."/>
            <person name="Obille A."/>
            <person name="Becker A."/>
            <person name="Abrahante J.E."/>
            <person name="Garbe J."/>
            <person name="Badalamenti J.P."/>
            <person name="Herman A."/>
            <person name="Mangelson H."/>
            <person name="Liachko I."/>
            <person name="Sullivan S."/>
            <person name="Sone E.D."/>
            <person name="Koren S."/>
            <person name="Silverstein K.A.T."/>
            <person name="Beckman K.B."/>
            <person name="Gohl D.M."/>
        </authorList>
    </citation>
    <scope>NUCLEOTIDE SEQUENCE</scope>
    <source>
        <strain evidence="1">Duluth1</strain>
        <tissue evidence="1">Whole animal</tissue>
    </source>
</reference>
<dbReference type="EMBL" id="JAIWYP010000009">
    <property type="protein sequence ID" value="KAH3773051.1"/>
    <property type="molecule type" value="Genomic_DNA"/>
</dbReference>
<gene>
    <name evidence="1" type="ORF">DPMN_174401</name>
</gene>
<dbReference type="Pfam" id="PF14968">
    <property type="entry name" value="CCDC84"/>
    <property type="match status" value="1"/>
</dbReference>
<dbReference type="InterPro" id="IPR028015">
    <property type="entry name" value="CCDC84-like"/>
</dbReference>
<evidence type="ECO:0000313" key="2">
    <source>
        <dbReference type="Proteomes" id="UP000828390"/>
    </source>
</evidence>
<dbReference type="PANTHER" id="PTHR31198">
    <property type="entry name" value="COILED-COIL DOMAIN-CONTAINING PROTEIN 84"/>
    <property type="match status" value="1"/>
</dbReference>
<organism evidence="1 2">
    <name type="scientific">Dreissena polymorpha</name>
    <name type="common">Zebra mussel</name>
    <name type="synonym">Mytilus polymorpha</name>
    <dbReference type="NCBI Taxonomy" id="45954"/>
    <lineage>
        <taxon>Eukaryota</taxon>
        <taxon>Metazoa</taxon>
        <taxon>Spiralia</taxon>
        <taxon>Lophotrochozoa</taxon>
        <taxon>Mollusca</taxon>
        <taxon>Bivalvia</taxon>
        <taxon>Autobranchia</taxon>
        <taxon>Heteroconchia</taxon>
        <taxon>Euheterodonta</taxon>
        <taxon>Imparidentia</taxon>
        <taxon>Neoheterodontei</taxon>
        <taxon>Myida</taxon>
        <taxon>Dreissenoidea</taxon>
        <taxon>Dreissenidae</taxon>
        <taxon>Dreissena</taxon>
    </lineage>
</organism>
<accession>A0A9D4E684</accession>
<name>A0A9D4E684_DREPO</name>
<protein>
    <submittedName>
        <fullName evidence="1">Uncharacterized protein</fullName>
    </submittedName>
</protein>
<keyword evidence="2" id="KW-1185">Reference proteome</keyword>
<evidence type="ECO:0000313" key="1">
    <source>
        <dbReference type="EMBL" id="KAH3773051.1"/>
    </source>
</evidence>
<sequence length="435" mass="47922">MWLQRTVQCWAQDCCITSAGGLQRTVQCWAQDCCITSAGKHVVTEDCTVLGSGLLHHISSDEHRASMDQFFWDNLVKKERRPKFILTPADLTIFEKSSFLAVKKYQKAKTEEIKQLAATLSASEHLRCQRLTESMQAEQGTSNVNQSHFATSVGNQSAWDSSQSVTQKPKRTIMAHAEGLACVSQAGPPGEGNVHSGALPPWLQTESDGLRTEIGPTAADFTKHLEQKKKAKLPAGRVGANFDHSDSVSHDWLPSFGRVWSKGRRLQSKQHFEKEWKKGGGSLNKKYSSTITSIVKDNSDEHLPLNTSQKPASAVTSCGGIVPYKRKLEPAASKINTDWSGSGQYTNQMFPYRTSAASTANQNAGYKNVTDFNAVNRSALGDSVLTETRIESSSNFITDSTAVPYKRKRIREDNPASVHLIQTPILSLDPHTITK</sequence>
<dbReference type="Proteomes" id="UP000828390">
    <property type="component" value="Unassembled WGS sequence"/>
</dbReference>
<reference evidence="1" key="2">
    <citation type="submission" date="2020-11" db="EMBL/GenBank/DDBJ databases">
        <authorList>
            <person name="McCartney M.A."/>
            <person name="Auch B."/>
            <person name="Kono T."/>
            <person name="Mallez S."/>
            <person name="Becker A."/>
            <person name="Gohl D.M."/>
            <person name="Silverstein K.A.T."/>
            <person name="Koren S."/>
            <person name="Bechman K.B."/>
            <person name="Herman A."/>
            <person name="Abrahante J.E."/>
            <person name="Garbe J."/>
        </authorList>
    </citation>
    <scope>NUCLEOTIDE SEQUENCE</scope>
    <source>
        <strain evidence="1">Duluth1</strain>
        <tissue evidence="1">Whole animal</tissue>
    </source>
</reference>
<dbReference type="PANTHER" id="PTHR31198:SF1">
    <property type="entry name" value="CENTROSOMAL AT-AC SPLICING FACTOR"/>
    <property type="match status" value="1"/>
</dbReference>
<proteinExistence type="predicted"/>
<dbReference type="AlphaFoldDB" id="A0A9D4E684"/>
<comment type="caution">
    <text evidence="1">The sequence shown here is derived from an EMBL/GenBank/DDBJ whole genome shotgun (WGS) entry which is preliminary data.</text>
</comment>